<dbReference type="Pfam" id="PF02597">
    <property type="entry name" value="ThiS"/>
    <property type="match status" value="1"/>
</dbReference>
<dbReference type="PANTHER" id="PTHR34472:SF1">
    <property type="entry name" value="SULFUR CARRIER PROTEIN THIS"/>
    <property type="match status" value="1"/>
</dbReference>
<dbReference type="InterPro" id="IPR003749">
    <property type="entry name" value="ThiS/MoaD-like"/>
</dbReference>
<protein>
    <submittedName>
        <fullName evidence="2">Sulfur carrier protein ThiS</fullName>
    </submittedName>
</protein>
<comment type="caution">
    <text evidence="2">The sequence shown here is derived from an EMBL/GenBank/DDBJ whole genome shotgun (WGS) entry which is preliminary data.</text>
</comment>
<evidence type="ECO:0000313" key="3">
    <source>
        <dbReference type="Proteomes" id="UP001070238"/>
    </source>
</evidence>
<dbReference type="InterPro" id="IPR010035">
    <property type="entry name" value="Thi_S"/>
</dbReference>
<gene>
    <name evidence="2" type="primary">thiS</name>
    <name evidence="2" type="ORF">OS123_09900</name>
</gene>
<organism evidence="2 3">
    <name type="scientific">Corynebacterium antarcticum</name>
    <dbReference type="NCBI Taxonomy" id="2800405"/>
    <lineage>
        <taxon>Bacteria</taxon>
        <taxon>Bacillati</taxon>
        <taxon>Actinomycetota</taxon>
        <taxon>Actinomycetes</taxon>
        <taxon>Mycobacteriales</taxon>
        <taxon>Corynebacteriaceae</taxon>
        <taxon>Corynebacterium</taxon>
    </lineage>
</organism>
<dbReference type="InterPro" id="IPR012675">
    <property type="entry name" value="Beta-grasp_dom_sf"/>
</dbReference>
<sequence>MSQFTERTPGGHGPGTVTVNGQARELGPETTIRQLVRERSGSDRGFAVAVNGLVVPAARWDETVGQLEAAQIDIFTAVQGG</sequence>
<dbReference type="Gene3D" id="3.10.20.30">
    <property type="match status" value="1"/>
</dbReference>
<evidence type="ECO:0000256" key="1">
    <source>
        <dbReference type="SAM" id="MobiDB-lite"/>
    </source>
</evidence>
<accession>A0A9Q4CDE8</accession>
<dbReference type="NCBIfam" id="TIGR01683">
    <property type="entry name" value="thiS"/>
    <property type="match status" value="1"/>
</dbReference>
<dbReference type="InterPro" id="IPR016155">
    <property type="entry name" value="Mopterin_synth/thiamin_S_b"/>
</dbReference>
<evidence type="ECO:0000313" key="2">
    <source>
        <dbReference type="EMBL" id="MCX7538844.1"/>
    </source>
</evidence>
<name>A0A9Q4CDE8_9CORY</name>
<reference evidence="2" key="1">
    <citation type="submission" date="2022-11" db="EMBL/GenBank/DDBJ databases">
        <title>Corynebacterium sp. isolated from Penguins.</title>
        <authorList>
            <person name="Sedlar K."/>
            <person name="Svec P."/>
        </authorList>
    </citation>
    <scope>NUCLEOTIDE SEQUENCE</scope>
    <source>
        <strain evidence="2">P5875</strain>
    </source>
</reference>
<dbReference type="RefSeq" id="WP_267169665.1">
    <property type="nucleotide sequence ID" value="NZ_JAPMKX010000004.1"/>
</dbReference>
<dbReference type="CDD" id="cd00565">
    <property type="entry name" value="Ubl_ThiS"/>
    <property type="match status" value="1"/>
</dbReference>
<dbReference type="SUPFAM" id="SSF54285">
    <property type="entry name" value="MoaD/ThiS"/>
    <property type="match status" value="1"/>
</dbReference>
<dbReference type="Proteomes" id="UP001070238">
    <property type="component" value="Unassembled WGS sequence"/>
</dbReference>
<feature type="region of interest" description="Disordered" evidence="1">
    <location>
        <begin position="1"/>
        <end position="27"/>
    </location>
</feature>
<dbReference type="AlphaFoldDB" id="A0A9Q4CDE8"/>
<dbReference type="PANTHER" id="PTHR34472">
    <property type="entry name" value="SULFUR CARRIER PROTEIN THIS"/>
    <property type="match status" value="1"/>
</dbReference>
<dbReference type="EMBL" id="JAPMKX010000004">
    <property type="protein sequence ID" value="MCX7538844.1"/>
    <property type="molecule type" value="Genomic_DNA"/>
</dbReference>
<proteinExistence type="predicted"/>